<keyword evidence="2" id="KW-0472">Membrane</keyword>
<gene>
    <name evidence="3" type="ORF">LLW17_04775</name>
</gene>
<reference evidence="3 4" key="1">
    <citation type="submission" date="2021-11" db="EMBL/GenBank/DDBJ databases">
        <title>Seasonal and diel survey of microbial diversity of the Tyrrhenian coast.</title>
        <authorList>
            <person name="Gattoni G."/>
            <person name="Corral P."/>
        </authorList>
    </citation>
    <scope>NUCLEOTIDE SEQUENCE [LARGE SCALE GENOMIC DNA]</scope>
    <source>
        <strain evidence="3 4">Mr9</strain>
    </source>
</reference>
<feature type="transmembrane region" description="Helical" evidence="2">
    <location>
        <begin position="124"/>
        <end position="143"/>
    </location>
</feature>
<dbReference type="EMBL" id="JAJGMW010000004">
    <property type="protein sequence ID" value="MCC4212024.1"/>
    <property type="molecule type" value="Genomic_DNA"/>
</dbReference>
<evidence type="ECO:0000313" key="3">
    <source>
        <dbReference type="EMBL" id="MCC4212024.1"/>
    </source>
</evidence>
<keyword evidence="2" id="KW-1133">Transmembrane helix</keyword>
<organism evidence="3 4">
    <name type="scientific">Leeuwenhoekiella parthenopeia</name>
    <dbReference type="NCBI Taxonomy" id="2890320"/>
    <lineage>
        <taxon>Bacteria</taxon>
        <taxon>Pseudomonadati</taxon>
        <taxon>Bacteroidota</taxon>
        <taxon>Flavobacteriia</taxon>
        <taxon>Flavobacteriales</taxon>
        <taxon>Flavobacteriaceae</taxon>
        <taxon>Leeuwenhoekiella</taxon>
    </lineage>
</organism>
<evidence type="ECO:0008006" key="5">
    <source>
        <dbReference type="Google" id="ProtNLM"/>
    </source>
</evidence>
<dbReference type="Proteomes" id="UP001197770">
    <property type="component" value="Unassembled WGS sequence"/>
</dbReference>
<keyword evidence="2" id="KW-0812">Transmembrane</keyword>
<name>A0ABS8GPU2_9FLAO</name>
<proteinExistence type="predicted"/>
<protein>
    <recommendedName>
        <fullName evidence="5">Helix-turn-helix domain-containing protein</fullName>
    </recommendedName>
</protein>
<sequence>MMEEFYVKKITEEVFKKAKDKSASHKKYALAKEVEAATGLSYRTIERTYDRYIRRKDEDYNPSSNTIEEFCVYLGYQDYAEYVEKHKAKEPDNGPLPSSLKDQNETQDSSTGAATKPGQKIWRYAAIFGTFTLTLLLVLYLIIQNKTSEVADSENCMTWTGRFYKKTPCSKGSYSTYGNTIEPYDEKRFENFKRVEVDITTPFFSEQNQKPLLWYYKNEQGEIEYYTAPGLHPVNGKTLKAVTEYIVEKYVPIHQNKPSSFVRE</sequence>
<comment type="caution">
    <text evidence="3">The sequence shown here is derived from an EMBL/GenBank/DDBJ whole genome shotgun (WGS) entry which is preliminary data.</text>
</comment>
<dbReference type="RefSeq" id="WP_228229121.1">
    <property type="nucleotide sequence ID" value="NZ_JAJGMW010000004.1"/>
</dbReference>
<accession>A0ABS8GPU2</accession>
<evidence type="ECO:0000256" key="2">
    <source>
        <dbReference type="SAM" id="Phobius"/>
    </source>
</evidence>
<evidence type="ECO:0000313" key="4">
    <source>
        <dbReference type="Proteomes" id="UP001197770"/>
    </source>
</evidence>
<feature type="region of interest" description="Disordered" evidence="1">
    <location>
        <begin position="88"/>
        <end position="115"/>
    </location>
</feature>
<keyword evidence="4" id="KW-1185">Reference proteome</keyword>
<evidence type="ECO:0000256" key="1">
    <source>
        <dbReference type="SAM" id="MobiDB-lite"/>
    </source>
</evidence>